<organism evidence="3">
    <name type="scientific">hydrothermal vent metagenome</name>
    <dbReference type="NCBI Taxonomy" id="652676"/>
    <lineage>
        <taxon>unclassified sequences</taxon>
        <taxon>metagenomes</taxon>
        <taxon>ecological metagenomes</taxon>
    </lineage>
</organism>
<dbReference type="PANTHER" id="PTHR32305">
    <property type="match status" value="1"/>
</dbReference>
<dbReference type="PRINTS" id="PR00394">
    <property type="entry name" value="RHSPROTEIN"/>
</dbReference>
<dbReference type="Gene3D" id="2.180.10.10">
    <property type="entry name" value="RHS repeat-associated core"/>
    <property type="match status" value="1"/>
</dbReference>
<dbReference type="NCBIfam" id="TIGR03696">
    <property type="entry name" value="Rhs_assc_core"/>
    <property type="match status" value="1"/>
</dbReference>
<dbReference type="Pfam" id="PF25023">
    <property type="entry name" value="TEN_YD-shell"/>
    <property type="match status" value="1"/>
</dbReference>
<dbReference type="EMBL" id="UOEW01000144">
    <property type="protein sequence ID" value="VAW36461.1"/>
    <property type="molecule type" value="Genomic_DNA"/>
</dbReference>
<gene>
    <name evidence="3" type="ORF">MNBD_GAMMA01-195</name>
</gene>
<protein>
    <recommendedName>
        <fullName evidence="2">Teneurin-like YD-shell domain-containing protein</fullName>
    </recommendedName>
</protein>
<sequence length="578" mass="66428">MIHHEVHEGNEEKDKKMKNRQQLNYLQHQYIYCIYCKLLCLKYLQNLSSVISILSSEPYTYDNAQQKLTETITYGTEIFNSTYSYHPDGQKASYTGIDATTYSFYYNNLGILQNIVIPNEGNISSQNFQWNRPQTINYPGGITRTLAYDGLQRINSINVQDTSNQTLMNYDYTYTPTGNITNKNTEHGNYIYGYDNLDRLTTADYPTLTDETFTYDALGNRKTDSNTGITQWLYNQNNQLLNSVNNQFTYDANGSQIEETDASGQLLKQYIYNTENRLAEIKDENNQTIATYYYDPLGRRLSKTITNPDTSTTTTYFHYNDEGYSAEKTNGQIISYLFSPQNTWSTSPILKRENNTYYYYQNDHLGTPNILHDKQGLVVNAREMKAFGEWENSTDIINSNFAFAGQYKDFEKKALYNYFRDYRADIGRYIISDPINLNDGMNIYMYSNSNPILYIDELGLCYGFPNLSNTPCPIPPWPLCLLTGGCPHNYVPDTTRMESFASGVYSCIKCNVKCLWDFAGGDILEAAAEKAVEKAMAKRASELAKQLTKYTWRVIGKVSVVFKVRDAIKFVKCEAKCF</sequence>
<dbReference type="PANTHER" id="PTHR32305:SF15">
    <property type="entry name" value="PROTEIN RHSA-RELATED"/>
    <property type="match status" value="1"/>
</dbReference>
<dbReference type="InterPro" id="IPR056823">
    <property type="entry name" value="TEN-like_YD-shell"/>
</dbReference>
<dbReference type="InterPro" id="IPR006530">
    <property type="entry name" value="YD"/>
</dbReference>
<feature type="domain" description="Teneurin-like YD-shell" evidence="2">
    <location>
        <begin position="141"/>
        <end position="452"/>
    </location>
</feature>
<dbReference type="InterPro" id="IPR050708">
    <property type="entry name" value="T6SS_VgrG/RHS"/>
</dbReference>
<dbReference type="NCBIfam" id="TIGR01643">
    <property type="entry name" value="YD_repeat_2x"/>
    <property type="match status" value="1"/>
</dbReference>
<proteinExistence type="predicted"/>
<reference evidence="3" key="1">
    <citation type="submission" date="2018-06" db="EMBL/GenBank/DDBJ databases">
        <authorList>
            <person name="Zhirakovskaya E."/>
        </authorList>
    </citation>
    <scope>NUCLEOTIDE SEQUENCE</scope>
</reference>
<name>A0A3B0V094_9ZZZZ</name>
<keyword evidence="1" id="KW-0677">Repeat</keyword>
<evidence type="ECO:0000259" key="2">
    <source>
        <dbReference type="Pfam" id="PF25023"/>
    </source>
</evidence>
<dbReference type="AlphaFoldDB" id="A0A3B0V094"/>
<dbReference type="InterPro" id="IPR022385">
    <property type="entry name" value="Rhs_assc_core"/>
</dbReference>
<accession>A0A3B0V094</accession>
<evidence type="ECO:0000313" key="3">
    <source>
        <dbReference type="EMBL" id="VAW36461.1"/>
    </source>
</evidence>
<evidence type="ECO:0000256" key="1">
    <source>
        <dbReference type="ARBA" id="ARBA00022737"/>
    </source>
</evidence>